<reference evidence="3 4" key="1">
    <citation type="submission" date="2018-03" db="EMBL/GenBank/DDBJ databases">
        <title>Draft genome sequence of the first documented clinical Siccibacter turicensis isolate in Austria.</title>
        <authorList>
            <person name="Lepuschitz S."/>
            <person name="Pekard-Amenitsch S."/>
            <person name="Haunold R."/>
            <person name="Schill S."/>
            <person name="Mach R."/>
            <person name="Allerberger F."/>
            <person name="Ruppitsch W."/>
            <person name="Forsythe S.J."/>
        </authorList>
    </citation>
    <scope>NUCLEOTIDE SEQUENCE [LARGE SCALE GENOMIC DNA]</scope>
    <source>
        <strain evidence="3 4">6100069499-17</strain>
    </source>
</reference>
<feature type="signal peptide" evidence="1">
    <location>
        <begin position="1"/>
        <end position="23"/>
    </location>
</feature>
<dbReference type="Pfam" id="PF17185">
    <property type="entry name" value="NlpE_C"/>
    <property type="match status" value="1"/>
</dbReference>
<dbReference type="STRING" id="1388748.GCA_000463155_00373"/>
<dbReference type="OrthoDB" id="5348860at2"/>
<evidence type="ECO:0000256" key="1">
    <source>
        <dbReference type="SAM" id="SignalP"/>
    </source>
</evidence>
<keyword evidence="4" id="KW-1185">Reference proteome</keyword>
<keyword evidence="3" id="KW-0449">Lipoprotein</keyword>
<evidence type="ECO:0000259" key="2">
    <source>
        <dbReference type="Pfam" id="PF17185"/>
    </source>
</evidence>
<dbReference type="Gene3D" id="2.40.50.540">
    <property type="match status" value="1"/>
</dbReference>
<gene>
    <name evidence="3" type="ORF">C7G83_15530</name>
</gene>
<dbReference type="Proteomes" id="UP000240212">
    <property type="component" value="Unassembled WGS sequence"/>
</dbReference>
<dbReference type="AlphaFoldDB" id="A0A2P8VHK9"/>
<keyword evidence="1" id="KW-0732">Signal</keyword>
<dbReference type="InterPro" id="IPR043176">
    <property type="entry name" value="NlpE_N_sf"/>
</dbReference>
<organism evidence="3 4">
    <name type="scientific">Siccibacter turicensis</name>
    <dbReference type="NCBI Taxonomy" id="357233"/>
    <lineage>
        <taxon>Bacteria</taxon>
        <taxon>Pseudomonadati</taxon>
        <taxon>Pseudomonadota</taxon>
        <taxon>Gammaproteobacteria</taxon>
        <taxon>Enterobacterales</taxon>
        <taxon>Enterobacteriaceae</taxon>
        <taxon>Siccibacter</taxon>
    </lineage>
</organism>
<dbReference type="InterPro" id="IPR038139">
    <property type="entry name" value="NlpE_C_sf"/>
</dbReference>
<dbReference type="RefSeq" id="WP_106877873.1">
    <property type="nucleotide sequence ID" value="NZ_PYEP01000006.1"/>
</dbReference>
<dbReference type="Gene3D" id="2.40.128.300">
    <property type="match status" value="1"/>
</dbReference>
<accession>A0A2P8VHK9</accession>
<feature type="chain" id="PRO_5015109201" evidence="1">
    <location>
        <begin position="24"/>
        <end position="239"/>
    </location>
</feature>
<proteinExistence type="predicted"/>
<evidence type="ECO:0000313" key="3">
    <source>
        <dbReference type="EMBL" id="PSN07006.1"/>
    </source>
</evidence>
<dbReference type="EMBL" id="PYEP01000006">
    <property type="protein sequence ID" value="PSN07006.1"/>
    <property type="molecule type" value="Genomic_DNA"/>
</dbReference>
<protein>
    <submittedName>
        <fullName evidence="3">Copper homeostasis/adhesion lipoprotein NlpE</fullName>
    </submittedName>
</protein>
<feature type="domain" description="NlpE C-terminal OB" evidence="2">
    <location>
        <begin position="143"/>
        <end position="231"/>
    </location>
</feature>
<comment type="caution">
    <text evidence="3">The sequence shown here is derived from an EMBL/GenBank/DDBJ whole genome shotgun (WGS) entry which is preliminary data.</text>
</comment>
<dbReference type="NCBIfam" id="NF007814">
    <property type="entry name" value="PRK10523.1"/>
    <property type="match status" value="1"/>
</dbReference>
<dbReference type="InterPro" id="IPR007298">
    <property type="entry name" value="Cu-R_lipoprotein_NlpE"/>
</dbReference>
<dbReference type="InterPro" id="IPR033450">
    <property type="entry name" value="NlpE_C"/>
</dbReference>
<sequence>MKKYLIVIAALSALAALPGCNHRNDVHSAAATGQAEELKAMQQSYRGVLPCADCSGIETTLFLEKDGTWVMNERYQDGKGDSEFASWGTWARTADRLVLTDTQGEKRYFRPKGEDIEMLDREGHPITSQLDYTLKATDATLPATPIPMRGMYFYMADAAVFTDCATGKRVNVQNNAQLERAYAQAKGEATAPVLLEVKGHFALTANEDTGAPEKTLVTDGNGTFLAGKRCNDDASRPSR</sequence>
<name>A0A2P8VHK9_9ENTR</name>
<evidence type="ECO:0000313" key="4">
    <source>
        <dbReference type="Proteomes" id="UP000240212"/>
    </source>
</evidence>
<dbReference type="Pfam" id="PF04170">
    <property type="entry name" value="NlpE"/>
    <property type="match status" value="1"/>
</dbReference>